<reference evidence="2" key="2">
    <citation type="submission" date="2023-04" db="EMBL/GenBank/DDBJ databases">
        <authorList>
            <person name="Bruccoleri R.E."/>
            <person name="Oakeley E.J."/>
            <person name="Faust A.-M."/>
            <person name="Dessus-Babus S."/>
            <person name="Altorfer M."/>
            <person name="Burckhardt D."/>
            <person name="Oertli M."/>
            <person name="Naumann U."/>
            <person name="Petersen F."/>
            <person name="Wong J."/>
        </authorList>
    </citation>
    <scope>NUCLEOTIDE SEQUENCE</scope>
    <source>
        <strain evidence="2">GSM-AAB239-AS_SAM_17_03QT</strain>
        <tissue evidence="2">Leaf</tissue>
    </source>
</reference>
<comment type="caution">
    <text evidence="2">The sequence shown here is derived from an EMBL/GenBank/DDBJ whole genome shotgun (WGS) entry which is preliminary data.</text>
</comment>
<organism evidence="2 3">
    <name type="scientific">Iris pallida</name>
    <name type="common">Sweet iris</name>
    <dbReference type="NCBI Taxonomy" id="29817"/>
    <lineage>
        <taxon>Eukaryota</taxon>
        <taxon>Viridiplantae</taxon>
        <taxon>Streptophyta</taxon>
        <taxon>Embryophyta</taxon>
        <taxon>Tracheophyta</taxon>
        <taxon>Spermatophyta</taxon>
        <taxon>Magnoliopsida</taxon>
        <taxon>Liliopsida</taxon>
        <taxon>Asparagales</taxon>
        <taxon>Iridaceae</taxon>
        <taxon>Iridoideae</taxon>
        <taxon>Irideae</taxon>
        <taxon>Iris</taxon>
    </lineage>
</organism>
<feature type="compositionally biased region" description="Low complexity" evidence="1">
    <location>
        <begin position="67"/>
        <end position="85"/>
    </location>
</feature>
<feature type="compositionally biased region" description="Polar residues" evidence="1">
    <location>
        <begin position="87"/>
        <end position="100"/>
    </location>
</feature>
<accession>A0AAX6F7M7</accession>
<dbReference type="Proteomes" id="UP001140949">
    <property type="component" value="Unassembled WGS sequence"/>
</dbReference>
<dbReference type="AlphaFoldDB" id="A0AAX6F7M7"/>
<evidence type="ECO:0000256" key="1">
    <source>
        <dbReference type="SAM" id="MobiDB-lite"/>
    </source>
</evidence>
<feature type="region of interest" description="Disordered" evidence="1">
    <location>
        <begin position="55"/>
        <end position="100"/>
    </location>
</feature>
<name>A0AAX6F7M7_IRIPA</name>
<evidence type="ECO:0000313" key="3">
    <source>
        <dbReference type="Proteomes" id="UP001140949"/>
    </source>
</evidence>
<evidence type="ECO:0000313" key="2">
    <source>
        <dbReference type="EMBL" id="KAJ6812248.1"/>
    </source>
</evidence>
<gene>
    <name evidence="2" type="ORF">M6B38_149115</name>
</gene>
<reference evidence="2" key="1">
    <citation type="journal article" date="2023" name="GigaByte">
        <title>Genome assembly of the bearded iris, Iris pallida Lam.</title>
        <authorList>
            <person name="Bruccoleri R.E."/>
            <person name="Oakeley E.J."/>
            <person name="Faust A.M.E."/>
            <person name="Altorfer M."/>
            <person name="Dessus-Babus S."/>
            <person name="Burckhardt D."/>
            <person name="Oertli M."/>
            <person name="Naumann U."/>
            <person name="Petersen F."/>
            <person name="Wong J."/>
        </authorList>
    </citation>
    <scope>NUCLEOTIDE SEQUENCE</scope>
    <source>
        <strain evidence="2">GSM-AAB239-AS_SAM_17_03QT</strain>
    </source>
</reference>
<protein>
    <submittedName>
        <fullName evidence="2">ABC transporter G family member 43</fullName>
    </submittedName>
</protein>
<proteinExistence type="predicted"/>
<dbReference type="EMBL" id="JANAVB010031218">
    <property type="protein sequence ID" value="KAJ6812248.1"/>
    <property type="molecule type" value="Genomic_DNA"/>
</dbReference>
<keyword evidence="3" id="KW-1185">Reference proteome</keyword>
<sequence length="100" mass="11151">MRWRRRRREMKPSPSPSPALRLYQQYEMEDPAASIACGSVGMEVDDADHLVDLLVDLDRPPPPPPRSMQTSSTPSRTTSTTPISTDHPLSQLLQISGLPQ</sequence>